<feature type="binding site" evidence="14">
    <location>
        <position position="296"/>
    </location>
    <ligand>
        <name>NAD(+)</name>
        <dbReference type="ChEBI" id="CHEBI:57540"/>
    </ligand>
</feature>
<dbReference type="GO" id="GO:0006281">
    <property type="term" value="P:DNA repair"/>
    <property type="evidence" value="ECO:0007669"/>
    <property type="project" value="UniProtKB-KW"/>
</dbReference>
<dbReference type="Gene3D" id="3.40.50.10190">
    <property type="entry name" value="BRCT domain"/>
    <property type="match status" value="1"/>
</dbReference>
<dbReference type="InterPro" id="IPR001679">
    <property type="entry name" value="DNA_ligase"/>
</dbReference>
<feature type="binding site" evidence="14">
    <location>
        <position position="432"/>
    </location>
    <ligand>
        <name>Zn(2+)</name>
        <dbReference type="ChEBI" id="CHEBI:29105"/>
    </ligand>
</feature>
<keyword evidence="11 14" id="KW-0234">DNA repair</keyword>
<evidence type="ECO:0000256" key="13">
    <source>
        <dbReference type="ARBA" id="ARBA00060881"/>
    </source>
</evidence>
<evidence type="ECO:0000313" key="18">
    <source>
        <dbReference type="Proteomes" id="UP000319619"/>
    </source>
</evidence>
<protein>
    <recommendedName>
        <fullName evidence="3 14">DNA ligase</fullName>
        <ecNumber evidence="2 14">6.5.1.2</ecNumber>
    </recommendedName>
    <alternativeName>
        <fullName evidence="14">Polydeoxyribonucleotide synthase [NAD(+)]</fullName>
    </alternativeName>
</protein>
<proteinExistence type="inferred from homology"/>
<accession>A0A532V3I5</accession>
<feature type="binding site" evidence="14">
    <location>
        <position position="414"/>
    </location>
    <ligand>
        <name>Zn(2+)</name>
        <dbReference type="ChEBI" id="CHEBI:29105"/>
    </ligand>
</feature>
<dbReference type="InterPro" id="IPR013839">
    <property type="entry name" value="DNAligase_adenylation"/>
</dbReference>
<keyword evidence="14" id="KW-0464">Manganese</keyword>
<dbReference type="InterPro" id="IPR013840">
    <property type="entry name" value="DNAligase_N"/>
</dbReference>
<dbReference type="Gene3D" id="6.20.10.30">
    <property type="match status" value="1"/>
</dbReference>
<dbReference type="SUPFAM" id="SSF47781">
    <property type="entry name" value="RuvA domain 2-like"/>
    <property type="match status" value="1"/>
</dbReference>
<dbReference type="NCBIfam" id="TIGR00575">
    <property type="entry name" value="dnlj"/>
    <property type="match status" value="1"/>
</dbReference>
<dbReference type="GO" id="GO:0003677">
    <property type="term" value="F:DNA binding"/>
    <property type="evidence" value="ECO:0007669"/>
    <property type="project" value="InterPro"/>
</dbReference>
<dbReference type="FunFam" id="1.10.150.20:FF:000007">
    <property type="entry name" value="DNA ligase"/>
    <property type="match status" value="1"/>
</dbReference>
<comment type="catalytic activity">
    <reaction evidence="12 14 15">
        <text>NAD(+) + (deoxyribonucleotide)n-3'-hydroxyl + 5'-phospho-(deoxyribonucleotide)m = (deoxyribonucleotide)n+m + AMP + beta-nicotinamide D-nucleotide.</text>
        <dbReference type="EC" id="6.5.1.2"/>
    </reaction>
</comment>
<evidence type="ECO:0000256" key="7">
    <source>
        <dbReference type="ARBA" id="ARBA00022763"/>
    </source>
</evidence>
<feature type="domain" description="BRCT" evidence="16">
    <location>
        <begin position="595"/>
        <end position="665"/>
    </location>
</feature>
<dbReference type="InterPro" id="IPR041663">
    <property type="entry name" value="DisA/LigA_HHH"/>
</dbReference>
<evidence type="ECO:0000256" key="15">
    <source>
        <dbReference type="RuleBase" id="RU000618"/>
    </source>
</evidence>
<dbReference type="InterPro" id="IPR033136">
    <property type="entry name" value="DNA_ligase_CS"/>
</dbReference>
<dbReference type="SMART" id="SM00532">
    <property type="entry name" value="LIGANc"/>
    <property type="match status" value="1"/>
</dbReference>
<dbReference type="GO" id="GO:0005829">
    <property type="term" value="C:cytosol"/>
    <property type="evidence" value="ECO:0007669"/>
    <property type="project" value="TreeGrafter"/>
</dbReference>
<dbReference type="InterPro" id="IPR001357">
    <property type="entry name" value="BRCT_dom"/>
</dbReference>
<keyword evidence="4 14" id="KW-0436">Ligase</keyword>
<feature type="binding site" evidence="14">
    <location>
        <begin position="39"/>
        <end position="43"/>
    </location>
    <ligand>
        <name>NAD(+)</name>
        <dbReference type="ChEBI" id="CHEBI:57540"/>
    </ligand>
</feature>
<evidence type="ECO:0000256" key="6">
    <source>
        <dbReference type="ARBA" id="ARBA00022723"/>
    </source>
</evidence>
<dbReference type="SUPFAM" id="SSF50249">
    <property type="entry name" value="Nucleic acid-binding proteins"/>
    <property type="match status" value="1"/>
</dbReference>
<keyword evidence="5 14" id="KW-0235">DNA replication</keyword>
<dbReference type="Gene3D" id="1.10.287.610">
    <property type="entry name" value="Helix hairpin bin"/>
    <property type="match status" value="1"/>
</dbReference>
<dbReference type="FunFam" id="3.30.470.30:FF:000001">
    <property type="entry name" value="DNA ligase"/>
    <property type="match status" value="1"/>
</dbReference>
<evidence type="ECO:0000256" key="12">
    <source>
        <dbReference type="ARBA" id="ARBA00034005"/>
    </source>
</evidence>
<evidence type="ECO:0000256" key="8">
    <source>
        <dbReference type="ARBA" id="ARBA00022833"/>
    </source>
</evidence>
<evidence type="ECO:0000259" key="16">
    <source>
        <dbReference type="PROSITE" id="PS50172"/>
    </source>
</evidence>
<dbReference type="Pfam" id="PF01653">
    <property type="entry name" value="DNA_ligase_aden"/>
    <property type="match status" value="1"/>
</dbReference>
<name>A0A532V3I5_UNCL8</name>
<feature type="binding site" evidence="14">
    <location>
        <begin position="88"/>
        <end position="89"/>
    </location>
    <ligand>
        <name>NAD(+)</name>
        <dbReference type="ChEBI" id="CHEBI:57540"/>
    </ligand>
</feature>
<dbReference type="CDD" id="cd00114">
    <property type="entry name" value="LIGANc"/>
    <property type="match status" value="1"/>
</dbReference>
<feature type="binding site" evidence="14">
    <location>
        <position position="142"/>
    </location>
    <ligand>
        <name>NAD(+)</name>
        <dbReference type="ChEBI" id="CHEBI:57540"/>
    </ligand>
</feature>
<dbReference type="InterPro" id="IPR003583">
    <property type="entry name" value="Hlx-hairpin-Hlx_DNA-bd_motif"/>
</dbReference>
<evidence type="ECO:0000256" key="9">
    <source>
        <dbReference type="ARBA" id="ARBA00022842"/>
    </source>
</evidence>
<dbReference type="Gene3D" id="1.10.150.20">
    <property type="entry name" value="5' to 3' exonuclease, C-terminal subdomain"/>
    <property type="match status" value="2"/>
</dbReference>
<feature type="binding site" evidence="14">
    <location>
        <position position="437"/>
    </location>
    <ligand>
        <name>Zn(2+)</name>
        <dbReference type="ChEBI" id="CHEBI:29105"/>
    </ligand>
</feature>
<dbReference type="CDD" id="cd17748">
    <property type="entry name" value="BRCT_DNA_ligase_like"/>
    <property type="match status" value="1"/>
</dbReference>
<feature type="binding site" evidence="14">
    <location>
        <position position="119"/>
    </location>
    <ligand>
        <name>NAD(+)</name>
        <dbReference type="ChEBI" id="CHEBI:57540"/>
    </ligand>
</feature>
<evidence type="ECO:0000256" key="14">
    <source>
        <dbReference type="HAMAP-Rule" id="MF_01588"/>
    </source>
</evidence>
<dbReference type="PROSITE" id="PS01055">
    <property type="entry name" value="DNA_LIGASE_N1"/>
    <property type="match status" value="1"/>
</dbReference>
<keyword evidence="6 14" id="KW-0479">Metal-binding</keyword>
<dbReference type="InterPro" id="IPR004149">
    <property type="entry name" value="Znf_DNAligase_C4"/>
</dbReference>
<evidence type="ECO:0000256" key="3">
    <source>
        <dbReference type="ARBA" id="ARBA00013308"/>
    </source>
</evidence>
<comment type="cofactor">
    <cofactor evidence="14">
        <name>Mg(2+)</name>
        <dbReference type="ChEBI" id="CHEBI:18420"/>
    </cofactor>
    <cofactor evidence="14">
        <name>Mn(2+)</name>
        <dbReference type="ChEBI" id="CHEBI:29035"/>
    </cofactor>
</comment>
<dbReference type="SUPFAM" id="SSF56091">
    <property type="entry name" value="DNA ligase/mRNA capping enzyme, catalytic domain"/>
    <property type="match status" value="1"/>
</dbReference>
<dbReference type="PROSITE" id="PS50172">
    <property type="entry name" value="BRCT"/>
    <property type="match status" value="1"/>
</dbReference>
<keyword evidence="9 14" id="KW-0460">Magnesium</keyword>
<dbReference type="SMART" id="SM00292">
    <property type="entry name" value="BRCT"/>
    <property type="match status" value="1"/>
</dbReference>
<organism evidence="17 18">
    <name type="scientific">candidate division LCP-89 bacterium B3_LCP</name>
    <dbReference type="NCBI Taxonomy" id="2012998"/>
    <lineage>
        <taxon>Bacteria</taxon>
        <taxon>Pseudomonadati</taxon>
        <taxon>Bacteria division LCP-89</taxon>
    </lineage>
</organism>
<evidence type="ECO:0000256" key="10">
    <source>
        <dbReference type="ARBA" id="ARBA00023027"/>
    </source>
</evidence>
<feature type="active site" description="N6-AMP-lysine intermediate" evidence="14">
    <location>
        <position position="121"/>
    </location>
</feature>
<keyword evidence="10 14" id="KW-0520">NAD</keyword>
<dbReference type="EMBL" id="NJBN01000002">
    <property type="protein sequence ID" value="TKJ41780.1"/>
    <property type="molecule type" value="Genomic_DNA"/>
</dbReference>
<evidence type="ECO:0000256" key="2">
    <source>
        <dbReference type="ARBA" id="ARBA00012722"/>
    </source>
</evidence>
<evidence type="ECO:0000256" key="11">
    <source>
        <dbReference type="ARBA" id="ARBA00023204"/>
    </source>
</evidence>
<keyword evidence="8 14" id="KW-0862">Zinc</keyword>
<comment type="similarity">
    <text evidence="13 14">Belongs to the NAD-dependent DNA ligase family. LigA subfamily.</text>
</comment>
<dbReference type="InterPro" id="IPR012340">
    <property type="entry name" value="NA-bd_OB-fold"/>
</dbReference>
<dbReference type="Gene3D" id="2.40.50.140">
    <property type="entry name" value="Nucleic acid-binding proteins"/>
    <property type="match status" value="1"/>
</dbReference>
<dbReference type="GO" id="GO:0006260">
    <property type="term" value="P:DNA replication"/>
    <property type="evidence" value="ECO:0007669"/>
    <property type="project" value="UniProtKB-KW"/>
</dbReference>
<evidence type="ECO:0000313" key="17">
    <source>
        <dbReference type="EMBL" id="TKJ41780.1"/>
    </source>
</evidence>
<evidence type="ECO:0000256" key="5">
    <source>
        <dbReference type="ARBA" id="ARBA00022705"/>
    </source>
</evidence>
<dbReference type="InterPro" id="IPR004150">
    <property type="entry name" value="NAD_DNA_ligase_OB"/>
</dbReference>
<dbReference type="PROSITE" id="PS01056">
    <property type="entry name" value="DNA_LIGASE_N2"/>
    <property type="match status" value="1"/>
</dbReference>
<dbReference type="PANTHER" id="PTHR23389">
    <property type="entry name" value="CHROMOSOME TRANSMISSION FIDELITY FACTOR 18"/>
    <property type="match status" value="1"/>
</dbReference>
<dbReference type="InterPro" id="IPR010994">
    <property type="entry name" value="RuvA_2-like"/>
</dbReference>
<dbReference type="FunFam" id="1.10.287.610:FF:000002">
    <property type="entry name" value="DNA ligase"/>
    <property type="match status" value="1"/>
</dbReference>
<evidence type="ECO:0000256" key="4">
    <source>
        <dbReference type="ARBA" id="ARBA00022598"/>
    </source>
</evidence>
<feature type="binding site" evidence="14">
    <location>
        <position position="179"/>
    </location>
    <ligand>
        <name>NAD(+)</name>
        <dbReference type="ChEBI" id="CHEBI:57540"/>
    </ligand>
</feature>
<dbReference type="Pfam" id="PF03120">
    <property type="entry name" value="OB_DNA_ligase"/>
    <property type="match status" value="1"/>
</dbReference>
<dbReference type="Pfam" id="PF00533">
    <property type="entry name" value="BRCT"/>
    <property type="match status" value="1"/>
</dbReference>
<dbReference type="Gene3D" id="3.30.470.30">
    <property type="entry name" value="DNA ligase/mRNA capping enzyme"/>
    <property type="match status" value="1"/>
</dbReference>
<sequence>MDKDINSGVEPQKRIRALQHDLRHHEYLYYVLNQPEISDEEFDRRLRELEDLETQYPQFVTDDSPTQRVGGQPTGEFVPVEHPTPMLSLSNVYSFDEFSDFDRRVKEGLSIEDYKYICELKFDGIAVNLRYEDGRFVSGATRGDGHRGDDITANLKTIRSLPLQLNAEQPAPVVYVRGEVYMDRADFNELNEKRDLNGDPPFANPRNATGGTLKILNPVIVAQRPLKLTCYNLWFNGMRSGDWTHSHSLNWMKDAHLPVFGEWKLFDNASAIKLFWDEWSRKRPELPFDIDGIVIKVDNIVQQAKLGATAKSPRWATAYKFKAEQAQTKLLDITLQVGRTGAVTPVAELEPILLAGSTIRRATLHNQDEIKRLDLRIGDTISVEKGGDVIPKVIGVDLTSRPPDVTPYEMPDICPVCGECLIRPEGEVVLRCINGSCPAQVQRNIEHFASRTAMDIDGLGEKVIEQLVASELVSDYGDLYLLGIENLIPLDRMAQKSAENLLNSLNVSKTRNLDRLIFALGIRHVGIGVARIIAKKYQSIDALRTASKEELLEIQEVGPRIADSMIKFFSSHANRRVLSKLQQKGVRFTSDIEEDLPKPFKDKTFVLTGSLELLTRDQAGEKIRALGGTVTSSVSSNTDFVIAGSAAGSKLKKAQELNVTVINEESFLKLLDDPAILVAMI</sequence>
<dbReference type="FunFam" id="2.40.50.140:FF:000012">
    <property type="entry name" value="DNA ligase"/>
    <property type="match status" value="1"/>
</dbReference>
<dbReference type="HAMAP" id="MF_01588">
    <property type="entry name" value="DNA_ligase_A"/>
    <property type="match status" value="1"/>
</dbReference>
<dbReference type="NCBIfam" id="NF005932">
    <property type="entry name" value="PRK07956.1"/>
    <property type="match status" value="1"/>
</dbReference>
<reference evidence="17 18" key="1">
    <citation type="submission" date="2017-06" db="EMBL/GenBank/DDBJ databases">
        <title>Novel microbial phyla capable of carbon fixation and sulfur reduction in deep-sea sediments.</title>
        <authorList>
            <person name="Huang J."/>
            <person name="Baker B."/>
            <person name="Wang Y."/>
        </authorList>
    </citation>
    <scope>NUCLEOTIDE SEQUENCE [LARGE SCALE GENOMIC DNA]</scope>
    <source>
        <strain evidence="17">B3_LCP</strain>
    </source>
</reference>
<dbReference type="Pfam" id="PF03119">
    <property type="entry name" value="DNA_ligase_ZBD"/>
    <property type="match status" value="1"/>
</dbReference>
<dbReference type="PANTHER" id="PTHR23389:SF9">
    <property type="entry name" value="DNA LIGASE"/>
    <property type="match status" value="1"/>
</dbReference>
<dbReference type="PIRSF" id="PIRSF001604">
    <property type="entry name" value="LigA"/>
    <property type="match status" value="1"/>
</dbReference>
<comment type="function">
    <text evidence="1 14">DNA ligase that catalyzes the formation of phosphodiester linkages between 5'-phosphoryl and 3'-hydroxyl groups in double-stranded DNA using NAD as a coenzyme and as the energy source for the reaction. It is essential for DNA replication and repair of damaged DNA.</text>
</comment>
<dbReference type="Pfam" id="PF22745">
    <property type="entry name" value="Nlig-Ia"/>
    <property type="match status" value="1"/>
</dbReference>
<dbReference type="AlphaFoldDB" id="A0A532V3I5"/>
<dbReference type="Pfam" id="PF12826">
    <property type="entry name" value="HHH_2"/>
    <property type="match status" value="1"/>
</dbReference>
<dbReference type="EC" id="6.5.1.2" evidence="2 14"/>
<dbReference type="SMART" id="SM00278">
    <property type="entry name" value="HhH1"/>
    <property type="match status" value="3"/>
</dbReference>
<feature type="binding site" evidence="14">
    <location>
        <position position="320"/>
    </location>
    <ligand>
        <name>NAD(+)</name>
        <dbReference type="ChEBI" id="CHEBI:57540"/>
    </ligand>
</feature>
<comment type="caution">
    <text evidence="17">The sequence shown here is derived from an EMBL/GenBank/DDBJ whole genome shotgun (WGS) entry which is preliminary data.</text>
</comment>
<dbReference type="SUPFAM" id="SSF52113">
    <property type="entry name" value="BRCT domain"/>
    <property type="match status" value="1"/>
</dbReference>
<dbReference type="Proteomes" id="UP000319619">
    <property type="component" value="Unassembled WGS sequence"/>
</dbReference>
<dbReference type="GO" id="GO:0003911">
    <property type="term" value="F:DNA ligase (NAD+) activity"/>
    <property type="evidence" value="ECO:0007669"/>
    <property type="project" value="UniProtKB-UniRule"/>
</dbReference>
<dbReference type="InterPro" id="IPR036420">
    <property type="entry name" value="BRCT_dom_sf"/>
</dbReference>
<dbReference type="GO" id="GO:0046872">
    <property type="term" value="F:metal ion binding"/>
    <property type="evidence" value="ECO:0007669"/>
    <property type="project" value="UniProtKB-KW"/>
</dbReference>
<dbReference type="FunFam" id="1.10.150.20:FF:000006">
    <property type="entry name" value="DNA ligase"/>
    <property type="match status" value="1"/>
</dbReference>
<keyword evidence="7 14" id="KW-0227">DNA damage</keyword>
<dbReference type="InterPro" id="IPR018239">
    <property type="entry name" value="DNA_ligase_AS"/>
</dbReference>
<feature type="binding site" evidence="14">
    <location>
        <position position="417"/>
    </location>
    <ligand>
        <name>Zn(2+)</name>
        <dbReference type="ChEBI" id="CHEBI:29105"/>
    </ligand>
</feature>
<gene>
    <name evidence="14" type="primary">ligA</name>
    <name evidence="17" type="ORF">CEE37_04215</name>
</gene>
<evidence type="ECO:0000256" key="1">
    <source>
        <dbReference type="ARBA" id="ARBA00004067"/>
    </source>
</evidence>